<accession>A0ABW2WFC7</accession>
<gene>
    <name evidence="2" type="ORF">ACFQZ6_28995</name>
</gene>
<dbReference type="RefSeq" id="WP_381614754.1">
    <property type="nucleotide sequence ID" value="NZ_JBHTEB010000001.1"/>
</dbReference>
<comment type="caution">
    <text evidence="2">The sequence shown here is derived from an EMBL/GenBank/DDBJ whole genome shotgun (WGS) entry which is preliminary data.</text>
</comment>
<evidence type="ECO:0000313" key="3">
    <source>
        <dbReference type="Proteomes" id="UP001597023"/>
    </source>
</evidence>
<dbReference type="Proteomes" id="UP001597023">
    <property type="component" value="Unassembled WGS sequence"/>
</dbReference>
<sequence length="368" mass="40353">MNEDRTDSAARTRPPATWSAEVRRAAHVTDDSDVFIGLCEDALSVGGLHHVAEYRWGVFDYSVDILDRLPGSQGGGFGGDDLDVRRDRFIRLGRQLHYVLGRMDHVLRSVDSGRLIRSVLQLGDGAVFHYYFRADDYLTGYSLGAGTADAGDRAMADLVGRFRQEMGLPVMNWGGFGSEDDPPRERTVVKEPHRIVEGDWGSTEPELLARCAEAVSPDGLHYAGCVGPGIGRLSADVFNDPSLSRFFGGLTRDQRRTRYAELGDRLHYVVARLNQSLRAIVPGSLSRVVLDVEEGALFYVDRPGDHFLLGVTLDQSQVARADQQMNALVHRVAATTDEKPPATTDEGLPATTDEGLPATTDEKPDNTV</sequence>
<feature type="region of interest" description="Disordered" evidence="1">
    <location>
        <begin position="333"/>
        <end position="368"/>
    </location>
</feature>
<evidence type="ECO:0000313" key="2">
    <source>
        <dbReference type="EMBL" id="MFD0318180.1"/>
    </source>
</evidence>
<dbReference type="EMBL" id="JBHTEB010000001">
    <property type="protein sequence ID" value="MFD0318180.1"/>
    <property type="molecule type" value="Genomic_DNA"/>
</dbReference>
<keyword evidence="3" id="KW-1185">Reference proteome</keyword>
<reference evidence="3" key="1">
    <citation type="journal article" date="2019" name="Int. J. Syst. Evol. Microbiol.">
        <title>The Global Catalogue of Microorganisms (GCM) 10K type strain sequencing project: providing services to taxonomists for standard genome sequencing and annotation.</title>
        <authorList>
            <consortium name="The Broad Institute Genomics Platform"/>
            <consortium name="The Broad Institute Genome Sequencing Center for Infectious Disease"/>
            <person name="Wu L."/>
            <person name="Ma J."/>
        </authorList>
    </citation>
    <scope>NUCLEOTIDE SEQUENCE [LARGE SCALE GENOMIC DNA]</scope>
    <source>
        <strain evidence="3">CGMCC 4.7400</strain>
    </source>
</reference>
<organism evidence="2 3">
    <name type="scientific">Streptomyces flavalbus</name>
    <dbReference type="NCBI Taxonomy" id="2665155"/>
    <lineage>
        <taxon>Bacteria</taxon>
        <taxon>Bacillati</taxon>
        <taxon>Actinomycetota</taxon>
        <taxon>Actinomycetes</taxon>
        <taxon>Kitasatosporales</taxon>
        <taxon>Streptomycetaceae</taxon>
        <taxon>Streptomyces</taxon>
    </lineage>
</organism>
<proteinExistence type="predicted"/>
<name>A0ABW2WFC7_9ACTN</name>
<evidence type="ECO:0000256" key="1">
    <source>
        <dbReference type="SAM" id="MobiDB-lite"/>
    </source>
</evidence>
<protein>
    <submittedName>
        <fullName evidence="2">Uncharacterized protein</fullName>
    </submittedName>
</protein>